<organism evidence="2 3">
    <name type="scientific">Caerostris extrusa</name>
    <name type="common">Bark spider</name>
    <name type="synonym">Caerostris bankana</name>
    <dbReference type="NCBI Taxonomy" id="172846"/>
    <lineage>
        <taxon>Eukaryota</taxon>
        <taxon>Metazoa</taxon>
        <taxon>Ecdysozoa</taxon>
        <taxon>Arthropoda</taxon>
        <taxon>Chelicerata</taxon>
        <taxon>Arachnida</taxon>
        <taxon>Araneae</taxon>
        <taxon>Araneomorphae</taxon>
        <taxon>Entelegynae</taxon>
        <taxon>Araneoidea</taxon>
        <taxon>Araneidae</taxon>
        <taxon>Caerostris</taxon>
    </lineage>
</organism>
<name>A0AAV4ST60_CAEEX</name>
<protein>
    <submittedName>
        <fullName evidence="2">Uncharacterized protein</fullName>
    </submittedName>
</protein>
<sequence>MICCSTIWCVLAKRPQTPEVEDEIEESVEEDEDEDEEEEEDDEEGKTFCVTCEDAHVDIVSRFGAIG</sequence>
<comment type="caution">
    <text evidence="2">The sequence shown here is derived from an EMBL/GenBank/DDBJ whole genome shotgun (WGS) entry which is preliminary data.</text>
</comment>
<dbReference type="Proteomes" id="UP001054945">
    <property type="component" value="Unassembled WGS sequence"/>
</dbReference>
<feature type="region of interest" description="Disordered" evidence="1">
    <location>
        <begin position="17"/>
        <end position="46"/>
    </location>
</feature>
<evidence type="ECO:0000313" key="3">
    <source>
        <dbReference type="Proteomes" id="UP001054945"/>
    </source>
</evidence>
<keyword evidence="3" id="KW-1185">Reference proteome</keyword>
<dbReference type="EMBL" id="BPLR01010064">
    <property type="protein sequence ID" value="GIY36577.1"/>
    <property type="molecule type" value="Genomic_DNA"/>
</dbReference>
<proteinExistence type="predicted"/>
<accession>A0AAV4ST60</accession>
<reference evidence="2 3" key="1">
    <citation type="submission" date="2021-06" db="EMBL/GenBank/DDBJ databases">
        <title>Caerostris extrusa draft genome.</title>
        <authorList>
            <person name="Kono N."/>
            <person name="Arakawa K."/>
        </authorList>
    </citation>
    <scope>NUCLEOTIDE SEQUENCE [LARGE SCALE GENOMIC DNA]</scope>
</reference>
<evidence type="ECO:0000313" key="2">
    <source>
        <dbReference type="EMBL" id="GIY36577.1"/>
    </source>
</evidence>
<evidence type="ECO:0000256" key="1">
    <source>
        <dbReference type="SAM" id="MobiDB-lite"/>
    </source>
</evidence>
<gene>
    <name evidence="2" type="ORF">CEXT_326651</name>
</gene>
<feature type="compositionally biased region" description="Acidic residues" evidence="1">
    <location>
        <begin position="19"/>
        <end position="44"/>
    </location>
</feature>
<dbReference type="AlphaFoldDB" id="A0AAV4ST60"/>